<evidence type="ECO:0000256" key="1">
    <source>
        <dbReference type="ARBA" id="ARBA00008512"/>
    </source>
</evidence>
<organism evidence="5 6">
    <name type="scientific">Aetokthonos hydrillicola Thurmond2011</name>
    <dbReference type="NCBI Taxonomy" id="2712845"/>
    <lineage>
        <taxon>Bacteria</taxon>
        <taxon>Bacillati</taxon>
        <taxon>Cyanobacteriota</taxon>
        <taxon>Cyanophyceae</taxon>
        <taxon>Nostocales</taxon>
        <taxon>Hapalosiphonaceae</taxon>
        <taxon>Aetokthonos</taxon>
    </lineage>
</organism>
<dbReference type="RefSeq" id="WP_208340534.1">
    <property type="nucleotide sequence ID" value="NZ_CAWQFN010000681.1"/>
</dbReference>
<dbReference type="Gene3D" id="2.40.128.450">
    <property type="match status" value="1"/>
</dbReference>
<dbReference type="GO" id="GO:0030246">
    <property type="term" value="F:carbohydrate binding"/>
    <property type="evidence" value="ECO:0007669"/>
    <property type="project" value="UniProtKB-KW"/>
</dbReference>
<evidence type="ECO:0000259" key="4">
    <source>
        <dbReference type="Pfam" id="PF17882"/>
    </source>
</evidence>
<keyword evidence="3" id="KW-0677">Repeat</keyword>
<gene>
    <name evidence="5" type="ORF">G7B40_032905</name>
</gene>
<feature type="domain" description="OAA-family lectin sugar binding" evidence="4">
    <location>
        <begin position="69"/>
        <end position="131"/>
    </location>
</feature>
<accession>A0AAP5MCL4</accession>
<reference evidence="6" key="1">
    <citation type="journal article" date="2021" name="Science">
        <title>Hunting the eagle killer: A cyanobacterial neurotoxin causes vacuolar myelinopathy.</title>
        <authorList>
            <person name="Breinlinger S."/>
            <person name="Phillips T.J."/>
            <person name="Haram B.N."/>
            <person name="Mares J."/>
            <person name="Martinez Yerena J.A."/>
            <person name="Hrouzek P."/>
            <person name="Sobotka R."/>
            <person name="Henderson W.M."/>
            <person name="Schmieder P."/>
            <person name="Williams S.M."/>
            <person name="Lauderdale J.D."/>
            <person name="Wilde H.D."/>
            <person name="Gerrin W."/>
            <person name="Kust A."/>
            <person name="Washington J.W."/>
            <person name="Wagner C."/>
            <person name="Geier B."/>
            <person name="Liebeke M."/>
            <person name="Enke H."/>
            <person name="Niedermeyer T.H.J."/>
            <person name="Wilde S.B."/>
        </authorList>
    </citation>
    <scope>NUCLEOTIDE SEQUENCE [LARGE SCALE GENOMIC DNA]</scope>
    <source>
        <strain evidence="6">Thurmond2011</strain>
    </source>
</reference>
<dbReference type="EMBL" id="JAALHA020000024">
    <property type="protein sequence ID" value="MDR9899327.1"/>
    <property type="molecule type" value="Genomic_DNA"/>
</dbReference>
<evidence type="ECO:0000313" key="5">
    <source>
        <dbReference type="EMBL" id="MDR9899327.1"/>
    </source>
</evidence>
<sequence>MAQYQVKNQWGGSSAPWNEGGAWEIGSRSDQNVVAINVKSNDDGQTLNGTITYNGEGPIGFRGQRSGSNSYTVDNQWGGDSAPWHDGGTWVLGGRSDQNVVAIDVKSDDDGKTLNGTITYKGEGPIGFKGVRG</sequence>
<name>A0AAP5MCL4_9CYAN</name>
<comment type="similarity">
    <text evidence="1">Belongs to the bacterial lectin family.</text>
</comment>
<protein>
    <recommendedName>
        <fullName evidence="4">OAA-family lectin sugar binding domain-containing protein</fullName>
    </recommendedName>
</protein>
<evidence type="ECO:0000313" key="6">
    <source>
        <dbReference type="Proteomes" id="UP000667802"/>
    </source>
</evidence>
<dbReference type="InterPro" id="IPR040964">
    <property type="entry name" value="SBD"/>
</dbReference>
<feature type="domain" description="OAA-family lectin sugar binding" evidence="4">
    <location>
        <begin position="3"/>
        <end position="65"/>
    </location>
</feature>
<evidence type="ECO:0000256" key="2">
    <source>
        <dbReference type="ARBA" id="ARBA00022734"/>
    </source>
</evidence>
<comment type="caution">
    <text evidence="5">The sequence shown here is derived from an EMBL/GenBank/DDBJ whole genome shotgun (WGS) entry which is preliminary data.</text>
</comment>
<dbReference type="AlphaFoldDB" id="A0AAP5MCL4"/>
<keyword evidence="2" id="KW-0430">Lectin</keyword>
<keyword evidence="6" id="KW-1185">Reference proteome</keyword>
<proteinExistence type="inferred from homology"/>
<dbReference type="Proteomes" id="UP000667802">
    <property type="component" value="Unassembled WGS sequence"/>
</dbReference>
<evidence type="ECO:0000256" key="3">
    <source>
        <dbReference type="ARBA" id="ARBA00022737"/>
    </source>
</evidence>
<dbReference type="InterPro" id="IPR053726">
    <property type="entry name" value="Bacterial_Lectin_Domain_sf"/>
</dbReference>
<dbReference type="Pfam" id="PF17882">
    <property type="entry name" value="SBD"/>
    <property type="match status" value="2"/>
</dbReference>